<feature type="transmembrane region" description="Helical" evidence="8">
    <location>
        <begin position="257"/>
        <end position="280"/>
    </location>
</feature>
<keyword evidence="4" id="KW-1003">Cell membrane</keyword>
<sequence length="343" mass="34966">MRPSEAGLSISVTVLLVAAGAWLWGAYSDRHGRRRTILLASGLLVVPTAALAVVPSFGLLLACRALQGLCMPGLLTVGVPYIGEVFAPRLAGRAMGYYVVALVVGGLVGRLGVSLLAAVIGWHAALASLAVLPCAGTAMMWRSLPEGPPATRTARSLGAVASHLRNPRLRRAIAAGSALLFVFIGVFSYVVYRLQAPPFDLGSQASSLVFVLWVVGAIGPSAGRVADRWGWPRAALGSLGLAVAGSALTLVSSLPAVIAGLGLLATGMFSGVTVVQLGVASSTDVDRGTASGLYFSCYYGAGALGAYLPGLAWQAWGWPGVALLAVAVLGAAAAVLASPARRR</sequence>
<evidence type="ECO:0000256" key="6">
    <source>
        <dbReference type="ARBA" id="ARBA00022989"/>
    </source>
</evidence>
<keyword evidence="11" id="KW-1185">Reference proteome</keyword>
<dbReference type="CDD" id="cd17324">
    <property type="entry name" value="MFS_NepI_like"/>
    <property type="match status" value="1"/>
</dbReference>
<dbReference type="Gene3D" id="1.20.1250.20">
    <property type="entry name" value="MFS general substrate transporter like domains"/>
    <property type="match status" value="1"/>
</dbReference>
<dbReference type="PANTHER" id="PTHR43271:SF2">
    <property type="entry name" value="BLL2771 PROTEIN"/>
    <property type="match status" value="1"/>
</dbReference>
<reference evidence="10 11" key="1">
    <citation type="submission" date="2019-11" db="EMBL/GenBank/DDBJ databases">
        <title>Acidiferrimicrobium australis gen. nov., sp. nov., an acidophilic and obligately heterotrophic, member of the Actinobacteria that catalyses dissimilatory oxido- reduction of iron isolated from metal-rich acidic water in Chile.</title>
        <authorList>
            <person name="Gonzalez D."/>
            <person name="Huber K."/>
            <person name="Hedrich S."/>
            <person name="Rojas-Villalobos C."/>
            <person name="Quatrini R."/>
            <person name="Dinamarca M.A."/>
            <person name="Schwarz A."/>
            <person name="Canales C."/>
            <person name="Nancucheo I."/>
        </authorList>
    </citation>
    <scope>NUCLEOTIDE SEQUENCE [LARGE SCALE GENOMIC DNA]</scope>
    <source>
        <strain evidence="10 11">USS-CCA1</strain>
    </source>
</reference>
<feature type="transmembrane region" description="Helical" evidence="8">
    <location>
        <begin position="292"/>
        <end position="310"/>
    </location>
</feature>
<gene>
    <name evidence="10" type="ORF">GHK86_15120</name>
</gene>
<dbReference type="Proteomes" id="UP000437736">
    <property type="component" value="Unassembled WGS sequence"/>
</dbReference>
<feature type="transmembrane region" description="Helical" evidence="8">
    <location>
        <begin position="65"/>
        <end position="83"/>
    </location>
</feature>
<feature type="transmembrane region" description="Helical" evidence="8">
    <location>
        <begin position="37"/>
        <end position="59"/>
    </location>
</feature>
<dbReference type="Pfam" id="PF07690">
    <property type="entry name" value="MFS_1"/>
    <property type="match status" value="1"/>
</dbReference>
<dbReference type="EMBL" id="WJHE01000823">
    <property type="protein sequence ID" value="MST34047.1"/>
    <property type="molecule type" value="Genomic_DNA"/>
</dbReference>
<comment type="subcellular location">
    <subcellularLocation>
        <location evidence="1">Cell membrane</location>
        <topology evidence="1">Multi-pass membrane protein</topology>
    </subcellularLocation>
</comment>
<dbReference type="PANTHER" id="PTHR43271">
    <property type="entry name" value="BLL2771 PROTEIN"/>
    <property type="match status" value="1"/>
</dbReference>
<dbReference type="InterPro" id="IPR036259">
    <property type="entry name" value="MFS_trans_sf"/>
</dbReference>
<keyword evidence="3" id="KW-0813">Transport</keyword>
<feature type="domain" description="Major facilitator superfamily (MFS) profile" evidence="9">
    <location>
        <begin position="1"/>
        <end position="342"/>
    </location>
</feature>
<accession>A0ABW9QXQ5</accession>
<comment type="caution">
    <text evidence="10">The sequence shown here is derived from an EMBL/GenBank/DDBJ whole genome shotgun (WGS) entry which is preliminary data.</text>
</comment>
<keyword evidence="5 8" id="KW-0812">Transmembrane</keyword>
<protein>
    <submittedName>
        <fullName evidence="10">MFS transporter</fullName>
    </submittedName>
</protein>
<evidence type="ECO:0000256" key="4">
    <source>
        <dbReference type="ARBA" id="ARBA00022475"/>
    </source>
</evidence>
<dbReference type="InterPro" id="IPR020846">
    <property type="entry name" value="MFS_dom"/>
</dbReference>
<feature type="transmembrane region" description="Helical" evidence="8">
    <location>
        <begin position="316"/>
        <end position="337"/>
    </location>
</feature>
<feature type="transmembrane region" description="Helical" evidence="8">
    <location>
        <begin position="6"/>
        <end position="25"/>
    </location>
</feature>
<comment type="similarity">
    <text evidence="2">Belongs to the major facilitator superfamily.</text>
</comment>
<keyword evidence="7 8" id="KW-0472">Membrane</keyword>
<evidence type="ECO:0000256" key="3">
    <source>
        <dbReference type="ARBA" id="ARBA00022448"/>
    </source>
</evidence>
<keyword evidence="6 8" id="KW-1133">Transmembrane helix</keyword>
<dbReference type="SUPFAM" id="SSF103473">
    <property type="entry name" value="MFS general substrate transporter"/>
    <property type="match status" value="1"/>
</dbReference>
<evidence type="ECO:0000256" key="5">
    <source>
        <dbReference type="ARBA" id="ARBA00022692"/>
    </source>
</evidence>
<dbReference type="InterPro" id="IPR011701">
    <property type="entry name" value="MFS"/>
</dbReference>
<evidence type="ECO:0000313" key="10">
    <source>
        <dbReference type="EMBL" id="MST34047.1"/>
    </source>
</evidence>
<organism evidence="10 11">
    <name type="scientific">Acidiferrimicrobium australe</name>
    <dbReference type="NCBI Taxonomy" id="2664430"/>
    <lineage>
        <taxon>Bacteria</taxon>
        <taxon>Bacillati</taxon>
        <taxon>Actinomycetota</taxon>
        <taxon>Acidimicrobiia</taxon>
        <taxon>Acidimicrobiales</taxon>
        <taxon>Acidimicrobiaceae</taxon>
        <taxon>Acidiferrimicrobium</taxon>
    </lineage>
</organism>
<evidence type="ECO:0000256" key="2">
    <source>
        <dbReference type="ARBA" id="ARBA00008335"/>
    </source>
</evidence>
<feature type="transmembrane region" description="Helical" evidence="8">
    <location>
        <begin position="234"/>
        <end position="251"/>
    </location>
</feature>
<dbReference type="PROSITE" id="PS50850">
    <property type="entry name" value="MFS"/>
    <property type="match status" value="1"/>
</dbReference>
<evidence type="ECO:0000313" key="11">
    <source>
        <dbReference type="Proteomes" id="UP000437736"/>
    </source>
</evidence>
<name>A0ABW9QXQ5_9ACTN</name>
<evidence type="ECO:0000256" key="7">
    <source>
        <dbReference type="ARBA" id="ARBA00023136"/>
    </source>
</evidence>
<feature type="transmembrane region" description="Helical" evidence="8">
    <location>
        <begin position="204"/>
        <end position="222"/>
    </location>
</feature>
<evidence type="ECO:0000256" key="8">
    <source>
        <dbReference type="SAM" id="Phobius"/>
    </source>
</evidence>
<proteinExistence type="inferred from homology"/>
<feature type="transmembrane region" description="Helical" evidence="8">
    <location>
        <begin position="95"/>
        <end position="113"/>
    </location>
</feature>
<evidence type="ECO:0000259" key="9">
    <source>
        <dbReference type="PROSITE" id="PS50850"/>
    </source>
</evidence>
<feature type="transmembrane region" description="Helical" evidence="8">
    <location>
        <begin position="172"/>
        <end position="192"/>
    </location>
</feature>
<evidence type="ECO:0000256" key="1">
    <source>
        <dbReference type="ARBA" id="ARBA00004651"/>
    </source>
</evidence>